<name>A0A2Z7CN85_9LAMI</name>
<reference evidence="1 2" key="1">
    <citation type="journal article" date="2015" name="Proc. Natl. Acad. Sci. U.S.A.">
        <title>The resurrection genome of Boea hygrometrica: A blueprint for survival of dehydration.</title>
        <authorList>
            <person name="Xiao L."/>
            <person name="Yang G."/>
            <person name="Zhang L."/>
            <person name="Yang X."/>
            <person name="Zhao S."/>
            <person name="Ji Z."/>
            <person name="Zhou Q."/>
            <person name="Hu M."/>
            <person name="Wang Y."/>
            <person name="Chen M."/>
            <person name="Xu Y."/>
            <person name="Jin H."/>
            <person name="Xiao X."/>
            <person name="Hu G."/>
            <person name="Bao F."/>
            <person name="Hu Y."/>
            <person name="Wan P."/>
            <person name="Li L."/>
            <person name="Deng X."/>
            <person name="Kuang T."/>
            <person name="Xiang C."/>
            <person name="Zhu J.K."/>
            <person name="Oliver M.J."/>
            <person name="He Y."/>
        </authorList>
    </citation>
    <scope>NUCLEOTIDE SEQUENCE [LARGE SCALE GENOMIC DNA]</scope>
    <source>
        <strain evidence="2">cv. XS01</strain>
    </source>
</reference>
<protein>
    <submittedName>
        <fullName evidence="1">Uncharacterized protein</fullName>
    </submittedName>
</protein>
<keyword evidence="2" id="KW-1185">Reference proteome</keyword>
<evidence type="ECO:0000313" key="1">
    <source>
        <dbReference type="EMBL" id="KZV46064.1"/>
    </source>
</evidence>
<organism evidence="1 2">
    <name type="scientific">Dorcoceras hygrometricum</name>
    <dbReference type="NCBI Taxonomy" id="472368"/>
    <lineage>
        <taxon>Eukaryota</taxon>
        <taxon>Viridiplantae</taxon>
        <taxon>Streptophyta</taxon>
        <taxon>Embryophyta</taxon>
        <taxon>Tracheophyta</taxon>
        <taxon>Spermatophyta</taxon>
        <taxon>Magnoliopsida</taxon>
        <taxon>eudicotyledons</taxon>
        <taxon>Gunneridae</taxon>
        <taxon>Pentapetalae</taxon>
        <taxon>asterids</taxon>
        <taxon>lamiids</taxon>
        <taxon>Lamiales</taxon>
        <taxon>Gesneriaceae</taxon>
        <taxon>Didymocarpoideae</taxon>
        <taxon>Trichosporeae</taxon>
        <taxon>Loxocarpinae</taxon>
        <taxon>Dorcoceras</taxon>
    </lineage>
</organism>
<accession>A0A2Z7CN85</accession>
<dbReference type="Proteomes" id="UP000250235">
    <property type="component" value="Unassembled WGS sequence"/>
</dbReference>
<dbReference type="EMBL" id="KQ995721">
    <property type="protein sequence ID" value="KZV46064.1"/>
    <property type="molecule type" value="Genomic_DNA"/>
</dbReference>
<gene>
    <name evidence="1" type="ORF">F511_32360</name>
</gene>
<proteinExistence type="predicted"/>
<dbReference type="AlphaFoldDB" id="A0A2Z7CN85"/>
<sequence length="113" mass="13054">MSAHRLLHINRPVQILPVGHIFPAVDKSSEKRLIPFQAQRLIFIVKSKRCRVNLFKRHRFDIVVKHLLVTLNSLRLDFFLYDVTSSLGSGSSIDWIYCSFLLIDDVTADVIYA</sequence>
<evidence type="ECO:0000313" key="2">
    <source>
        <dbReference type="Proteomes" id="UP000250235"/>
    </source>
</evidence>